<dbReference type="InterPro" id="IPR001611">
    <property type="entry name" value="Leu-rich_rpt"/>
</dbReference>
<protein>
    <submittedName>
        <fullName evidence="19">Putative leucine-rich repeat receptor-like protein kinase</fullName>
    </submittedName>
</protein>
<evidence type="ECO:0000256" key="8">
    <source>
        <dbReference type="ARBA" id="ARBA00022737"/>
    </source>
</evidence>
<dbReference type="GO" id="GO:0005524">
    <property type="term" value="F:ATP binding"/>
    <property type="evidence" value="ECO:0007669"/>
    <property type="project" value="UniProtKB-UniRule"/>
</dbReference>
<dbReference type="InterPro" id="IPR000719">
    <property type="entry name" value="Prot_kinase_dom"/>
</dbReference>
<dbReference type="CDD" id="cd14066">
    <property type="entry name" value="STKc_IRAK"/>
    <property type="match status" value="1"/>
</dbReference>
<sequence length="671" mass="74151">MKTKTQKQNLNKKPQFSPFLRPSHGVSNQKISTMTSYHTTLTASFFFFLLLAATAVLVSADLASDEQALLNFAASVPHPPKLNWNKNKNLSLCSSWIGITCDDSNRTTRVVAVRLPGVGLYGSIPPATLGKLNALKVLSLRSNSLFGSLPFDILSLPSLQYLYLQHNNFSGELTNSLTSISTELVVLDLSYNSFSGNIPSGLRNLSQITVLYLQNNSFDGPIASIDLPSAKVVDLSYNNLSGPIPDHLKNSPEYSFIGNSLLCGPPLSPCSGGAISPSSNLPRPLTEILHPVRRKQSKAYIIAIVVGCSVAVLLLGIVFLIFLVKKTKKAEEGGEGGRTQTGGVNSKKPQEFGSGVQDPEKNKLFFFERCNHNFDLEDLLKASAEVLGKGSFGTAYKAVLEDTTAVVVKRLREVVASKKEFEQQLEVVGKINQHPNFVPLLAYYYSKDEKLLVYKYMTKGSLFGILHGSRGVDWETRMKIATGTSKAISYLHSLKFVHGDIKSSNILLTEDLEPCLSDTCLVTLFNLPTHTPRTIGYNAPEVIETKRVSQRSDVYSFGVVILEMLTGKTPLTQPGLEDERVVVDLPRWVRSVVREEWTAEVFDVELLKFQNIEEEMVQMLQLALACVARNPESRPKMEEVAKMIEEVRRNDQSLQLQQNRISSEATSIVSE</sequence>
<evidence type="ECO:0000256" key="6">
    <source>
        <dbReference type="ARBA" id="ARBA00022692"/>
    </source>
</evidence>
<keyword evidence="13 17" id="KW-0472">Membrane</keyword>
<dbReference type="Pfam" id="PF13855">
    <property type="entry name" value="LRR_8"/>
    <property type="match status" value="1"/>
</dbReference>
<keyword evidence="5" id="KW-0808">Transferase</keyword>
<evidence type="ECO:0000256" key="15">
    <source>
        <dbReference type="PROSITE-ProRule" id="PRU10141"/>
    </source>
</evidence>
<feature type="region of interest" description="Disordered" evidence="16">
    <location>
        <begin position="1"/>
        <end position="23"/>
    </location>
</feature>
<evidence type="ECO:0000256" key="13">
    <source>
        <dbReference type="ARBA" id="ARBA00023136"/>
    </source>
</evidence>
<comment type="similarity">
    <text evidence="2">Belongs to the protein kinase superfamily. Ser/Thr protein kinase family.</text>
</comment>
<evidence type="ECO:0000256" key="10">
    <source>
        <dbReference type="ARBA" id="ARBA00022777"/>
    </source>
</evidence>
<comment type="subcellular location">
    <subcellularLocation>
        <location evidence="1">Membrane</location>
        <topology evidence="1">Single-pass membrane protein</topology>
    </subcellularLocation>
</comment>
<evidence type="ECO:0000256" key="17">
    <source>
        <dbReference type="SAM" id="Phobius"/>
    </source>
</evidence>
<keyword evidence="11 15" id="KW-0067">ATP-binding</keyword>
<feature type="compositionally biased region" description="Low complexity" evidence="16">
    <location>
        <begin position="1"/>
        <end position="13"/>
    </location>
</feature>
<keyword evidence="4" id="KW-0433">Leucine-rich repeat</keyword>
<keyword evidence="10 19" id="KW-0418">Kinase</keyword>
<dbReference type="EMBL" id="GEVM01016253">
    <property type="protein sequence ID" value="JAU89685.1"/>
    <property type="molecule type" value="Transcribed_RNA"/>
</dbReference>
<dbReference type="Gene3D" id="1.10.510.10">
    <property type="entry name" value="Transferase(Phosphotransferase) domain 1"/>
    <property type="match status" value="1"/>
</dbReference>
<name>A0A1J3JBH9_NOCCA</name>
<feature type="domain" description="Protein kinase" evidence="18">
    <location>
        <begin position="381"/>
        <end position="654"/>
    </location>
</feature>
<evidence type="ECO:0000256" key="7">
    <source>
        <dbReference type="ARBA" id="ARBA00022729"/>
    </source>
</evidence>
<dbReference type="Pfam" id="PF00069">
    <property type="entry name" value="Pkinase"/>
    <property type="match status" value="1"/>
</dbReference>
<keyword evidence="6 17" id="KW-0812">Transmembrane</keyword>
<feature type="region of interest" description="Disordered" evidence="16">
    <location>
        <begin position="332"/>
        <end position="355"/>
    </location>
</feature>
<dbReference type="PANTHER" id="PTHR48010">
    <property type="entry name" value="OS05G0588300 PROTEIN"/>
    <property type="match status" value="1"/>
</dbReference>
<feature type="transmembrane region" description="Helical" evidence="17">
    <location>
        <begin position="299"/>
        <end position="324"/>
    </location>
</feature>
<evidence type="ECO:0000256" key="5">
    <source>
        <dbReference type="ARBA" id="ARBA00022679"/>
    </source>
</evidence>
<dbReference type="PROSITE" id="PS50011">
    <property type="entry name" value="PROTEIN_KINASE_DOM"/>
    <property type="match status" value="1"/>
</dbReference>
<dbReference type="GO" id="GO:0004672">
    <property type="term" value="F:protein kinase activity"/>
    <property type="evidence" value="ECO:0007669"/>
    <property type="project" value="InterPro"/>
</dbReference>
<dbReference type="SUPFAM" id="SSF52058">
    <property type="entry name" value="L domain-like"/>
    <property type="match status" value="1"/>
</dbReference>
<dbReference type="PROSITE" id="PS00108">
    <property type="entry name" value="PROTEIN_KINASE_ST"/>
    <property type="match status" value="1"/>
</dbReference>
<evidence type="ECO:0000256" key="16">
    <source>
        <dbReference type="SAM" id="MobiDB-lite"/>
    </source>
</evidence>
<keyword evidence="12 17" id="KW-1133">Transmembrane helix</keyword>
<dbReference type="Gene3D" id="3.30.200.20">
    <property type="entry name" value="Phosphorylase Kinase, domain 1"/>
    <property type="match status" value="1"/>
</dbReference>
<dbReference type="FunFam" id="3.80.10.10:FF:000731">
    <property type="entry name" value="Leucine-rich repeat receptor-like protein kinase"/>
    <property type="match status" value="1"/>
</dbReference>
<dbReference type="FunFam" id="3.80.10.10:FF:000431">
    <property type="entry name" value="Leucine-rich repeat receptor-like protein kinase"/>
    <property type="match status" value="1"/>
</dbReference>
<dbReference type="InterPro" id="IPR017441">
    <property type="entry name" value="Protein_kinase_ATP_BS"/>
</dbReference>
<evidence type="ECO:0000259" key="18">
    <source>
        <dbReference type="PROSITE" id="PS50011"/>
    </source>
</evidence>
<dbReference type="InterPro" id="IPR008271">
    <property type="entry name" value="Ser/Thr_kinase_AS"/>
</dbReference>
<dbReference type="Pfam" id="PF00560">
    <property type="entry name" value="LRR_1"/>
    <property type="match status" value="2"/>
</dbReference>
<evidence type="ECO:0000256" key="3">
    <source>
        <dbReference type="ARBA" id="ARBA00022553"/>
    </source>
</evidence>
<dbReference type="PROSITE" id="PS00107">
    <property type="entry name" value="PROTEIN_KINASE_ATP"/>
    <property type="match status" value="1"/>
</dbReference>
<keyword evidence="7" id="KW-0732">Signal</keyword>
<dbReference type="FunFam" id="1.10.510.10:FF:000095">
    <property type="entry name" value="protein STRUBBELIG-RECEPTOR FAMILY 8"/>
    <property type="match status" value="1"/>
</dbReference>
<organism evidence="19">
    <name type="scientific">Noccaea caerulescens</name>
    <name type="common">Alpine penny-cress</name>
    <name type="synonym">Thlaspi caerulescens</name>
    <dbReference type="NCBI Taxonomy" id="107243"/>
    <lineage>
        <taxon>Eukaryota</taxon>
        <taxon>Viridiplantae</taxon>
        <taxon>Streptophyta</taxon>
        <taxon>Embryophyta</taxon>
        <taxon>Tracheophyta</taxon>
        <taxon>Spermatophyta</taxon>
        <taxon>Magnoliopsida</taxon>
        <taxon>eudicotyledons</taxon>
        <taxon>Gunneridae</taxon>
        <taxon>Pentapetalae</taxon>
        <taxon>rosids</taxon>
        <taxon>malvids</taxon>
        <taxon>Brassicales</taxon>
        <taxon>Brassicaceae</taxon>
        <taxon>Coluteocarpeae</taxon>
        <taxon>Noccaea</taxon>
    </lineage>
</organism>
<dbReference type="SUPFAM" id="SSF56112">
    <property type="entry name" value="Protein kinase-like (PK-like)"/>
    <property type="match status" value="1"/>
</dbReference>
<evidence type="ECO:0000313" key="19">
    <source>
        <dbReference type="EMBL" id="JAU89685.1"/>
    </source>
</evidence>
<dbReference type="Pfam" id="PF08263">
    <property type="entry name" value="LRRNT_2"/>
    <property type="match status" value="1"/>
</dbReference>
<dbReference type="GO" id="GO:0016020">
    <property type="term" value="C:membrane"/>
    <property type="evidence" value="ECO:0007669"/>
    <property type="project" value="UniProtKB-SubCell"/>
</dbReference>
<dbReference type="InterPro" id="IPR013210">
    <property type="entry name" value="LRR_N_plant-typ"/>
</dbReference>
<dbReference type="InterPro" id="IPR032675">
    <property type="entry name" value="LRR_dom_sf"/>
</dbReference>
<evidence type="ECO:0000256" key="1">
    <source>
        <dbReference type="ARBA" id="ARBA00004167"/>
    </source>
</evidence>
<dbReference type="AlphaFoldDB" id="A0A1J3JBH9"/>
<accession>A0A1J3JBH9</accession>
<keyword evidence="8" id="KW-0677">Repeat</keyword>
<evidence type="ECO:0000256" key="11">
    <source>
        <dbReference type="ARBA" id="ARBA00022840"/>
    </source>
</evidence>
<evidence type="ECO:0000256" key="2">
    <source>
        <dbReference type="ARBA" id="ARBA00008684"/>
    </source>
</evidence>
<evidence type="ECO:0000256" key="12">
    <source>
        <dbReference type="ARBA" id="ARBA00022989"/>
    </source>
</evidence>
<evidence type="ECO:0000256" key="9">
    <source>
        <dbReference type="ARBA" id="ARBA00022741"/>
    </source>
</evidence>
<evidence type="ECO:0000256" key="14">
    <source>
        <dbReference type="ARBA" id="ARBA00023170"/>
    </source>
</evidence>
<dbReference type="InterPro" id="IPR011009">
    <property type="entry name" value="Kinase-like_dom_sf"/>
</dbReference>
<dbReference type="InterPro" id="IPR050994">
    <property type="entry name" value="At_inactive_RLKs"/>
</dbReference>
<feature type="binding site" evidence="15">
    <location>
        <position position="409"/>
    </location>
    <ligand>
        <name>ATP</name>
        <dbReference type="ChEBI" id="CHEBI:30616"/>
    </ligand>
</feature>
<reference evidence="19" key="1">
    <citation type="submission" date="2016-07" db="EMBL/GenBank/DDBJ databases">
        <title>De novo transcriptome assembly of four accessions of the metal hyperaccumulator plant Noccaea caerulescens.</title>
        <authorList>
            <person name="Blande D."/>
            <person name="Halimaa P."/>
            <person name="Tervahauta A.I."/>
            <person name="Aarts M.G."/>
            <person name="Karenlampi S.O."/>
        </authorList>
    </citation>
    <scope>NUCLEOTIDE SEQUENCE</scope>
</reference>
<dbReference type="PANTHER" id="PTHR48010:SF11">
    <property type="entry name" value="GENOME ASSEMBLY, CHROMOSOME: A10"/>
    <property type="match status" value="1"/>
</dbReference>
<evidence type="ECO:0000256" key="4">
    <source>
        <dbReference type="ARBA" id="ARBA00022614"/>
    </source>
</evidence>
<keyword evidence="14 19" id="KW-0675">Receptor</keyword>
<proteinExistence type="inferred from homology"/>
<dbReference type="Gene3D" id="3.80.10.10">
    <property type="entry name" value="Ribonuclease Inhibitor"/>
    <property type="match status" value="2"/>
</dbReference>
<dbReference type="FunFam" id="3.30.200.20:FF:000307">
    <property type="entry name" value="pollen receptor-like kinase 1"/>
    <property type="match status" value="1"/>
</dbReference>
<keyword evidence="3" id="KW-0597">Phosphoprotein</keyword>
<gene>
    <name evidence="19" type="ORF">MP_TR4004_c0_g1_i1_g.10654</name>
</gene>
<dbReference type="SMART" id="SM00220">
    <property type="entry name" value="S_TKc"/>
    <property type="match status" value="1"/>
</dbReference>
<keyword evidence="9 15" id="KW-0547">Nucleotide-binding</keyword>